<evidence type="ECO:0000313" key="2">
    <source>
        <dbReference type="EMBL" id="KAK3184984.1"/>
    </source>
</evidence>
<evidence type="ECO:0000313" key="3">
    <source>
        <dbReference type="Proteomes" id="UP001281410"/>
    </source>
</evidence>
<dbReference type="EMBL" id="JANJYJ010000010">
    <property type="protein sequence ID" value="KAK3184984.1"/>
    <property type="molecule type" value="Genomic_DNA"/>
</dbReference>
<gene>
    <name evidence="2" type="ORF">Dsin_032270</name>
</gene>
<dbReference type="Proteomes" id="UP001281410">
    <property type="component" value="Unassembled WGS sequence"/>
</dbReference>
<feature type="domain" description="Reverse transcriptase zinc-binding" evidence="1">
    <location>
        <begin position="42"/>
        <end position="111"/>
    </location>
</feature>
<dbReference type="InterPro" id="IPR026960">
    <property type="entry name" value="RVT-Znf"/>
</dbReference>
<sequence>MSVLDCIVLRKTISDAIAWSLCSDGLFSLRSFRCNLEDPSSDSSLDYNLIWIGICPTKIEMFLWQLLRGRVMVRQVLQNFGYGLAPHIRCPFCNVEEESIDHLFLICSWSWKL</sequence>
<accession>A0AAE0DT42</accession>
<evidence type="ECO:0000259" key="1">
    <source>
        <dbReference type="Pfam" id="PF13966"/>
    </source>
</evidence>
<organism evidence="2 3">
    <name type="scientific">Dipteronia sinensis</name>
    <dbReference type="NCBI Taxonomy" id="43782"/>
    <lineage>
        <taxon>Eukaryota</taxon>
        <taxon>Viridiplantae</taxon>
        <taxon>Streptophyta</taxon>
        <taxon>Embryophyta</taxon>
        <taxon>Tracheophyta</taxon>
        <taxon>Spermatophyta</taxon>
        <taxon>Magnoliopsida</taxon>
        <taxon>eudicotyledons</taxon>
        <taxon>Gunneridae</taxon>
        <taxon>Pentapetalae</taxon>
        <taxon>rosids</taxon>
        <taxon>malvids</taxon>
        <taxon>Sapindales</taxon>
        <taxon>Sapindaceae</taxon>
        <taxon>Hippocastanoideae</taxon>
        <taxon>Acereae</taxon>
        <taxon>Dipteronia</taxon>
    </lineage>
</organism>
<dbReference type="AlphaFoldDB" id="A0AAE0DT42"/>
<keyword evidence="3" id="KW-1185">Reference proteome</keyword>
<proteinExistence type="predicted"/>
<reference evidence="2" key="1">
    <citation type="journal article" date="2023" name="Plant J.">
        <title>Genome sequences and population genomics provide insights into the demographic history, inbreeding, and mutation load of two 'living fossil' tree species of Dipteronia.</title>
        <authorList>
            <person name="Feng Y."/>
            <person name="Comes H.P."/>
            <person name="Chen J."/>
            <person name="Zhu S."/>
            <person name="Lu R."/>
            <person name="Zhang X."/>
            <person name="Li P."/>
            <person name="Qiu J."/>
            <person name="Olsen K.M."/>
            <person name="Qiu Y."/>
        </authorList>
    </citation>
    <scope>NUCLEOTIDE SEQUENCE</scope>
    <source>
        <strain evidence="2">NBL</strain>
    </source>
</reference>
<protein>
    <recommendedName>
        <fullName evidence="1">Reverse transcriptase zinc-binding domain-containing protein</fullName>
    </recommendedName>
</protein>
<name>A0AAE0DT42_9ROSI</name>
<comment type="caution">
    <text evidence="2">The sequence shown here is derived from an EMBL/GenBank/DDBJ whole genome shotgun (WGS) entry which is preliminary data.</text>
</comment>
<dbReference type="Pfam" id="PF13966">
    <property type="entry name" value="zf-RVT"/>
    <property type="match status" value="1"/>
</dbReference>